<accession>A0A6P8WJC8</accession>
<evidence type="ECO:0000256" key="1">
    <source>
        <dbReference type="ARBA" id="ARBA00000971"/>
    </source>
</evidence>
<reference evidence="12" key="1">
    <citation type="submission" date="2025-08" db="UniProtKB">
        <authorList>
            <consortium name="RefSeq"/>
        </authorList>
    </citation>
    <scope>IDENTIFICATION</scope>
    <source>
        <strain evidence="12">15112-1751.03</strain>
        <tissue evidence="12">Whole Adult</tissue>
    </source>
</reference>
<dbReference type="RefSeq" id="XP_034097800.1">
    <property type="nucleotide sequence ID" value="XM_034241909.2"/>
</dbReference>
<dbReference type="InterPro" id="IPR043170">
    <property type="entry name" value="PTPA_C_lid"/>
</dbReference>
<evidence type="ECO:0000256" key="2">
    <source>
        <dbReference type="ARBA" id="ARBA00004496"/>
    </source>
</evidence>
<dbReference type="GeneID" id="117563526"/>
<evidence type="ECO:0000313" key="12">
    <source>
        <dbReference type="RefSeq" id="XP_034097800.1"/>
    </source>
</evidence>
<dbReference type="GO" id="GO:0008160">
    <property type="term" value="F:protein tyrosine phosphatase activator activity"/>
    <property type="evidence" value="ECO:0007669"/>
    <property type="project" value="TreeGrafter"/>
</dbReference>
<evidence type="ECO:0000256" key="7">
    <source>
        <dbReference type="ARBA" id="ARBA00023235"/>
    </source>
</evidence>
<dbReference type="InterPro" id="IPR037218">
    <property type="entry name" value="PTPA_sf"/>
</dbReference>
<dbReference type="Gene3D" id="1.20.120.1150">
    <property type="match status" value="1"/>
</dbReference>
<dbReference type="GO" id="GO:0007052">
    <property type="term" value="P:mitotic spindle organization"/>
    <property type="evidence" value="ECO:0007669"/>
    <property type="project" value="TreeGrafter"/>
</dbReference>
<dbReference type="PANTHER" id="PTHR10012:SF0">
    <property type="entry name" value="SERINE_THREONINE-PROTEIN PHOSPHATASE 2A ACTIVATOR"/>
    <property type="match status" value="1"/>
</dbReference>
<dbReference type="Pfam" id="PF03095">
    <property type="entry name" value="PTPA"/>
    <property type="match status" value="1"/>
</dbReference>
<comment type="similarity">
    <text evidence="3 10">Belongs to the PTPA-type PPIase family.</text>
</comment>
<evidence type="ECO:0000256" key="9">
    <source>
        <dbReference type="ARBA" id="ARBA00044820"/>
    </source>
</evidence>
<dbReference type="GO" id="GO:0005737">
    <property type="term" value="C:cytoplasm"/>
    <property type="evidence" value="ECO:0007669"/>
    <property type="project" value="UniProtKB-SubCell"/>
</dbReference>
<evidence type="ECO:0000313" key="11">
    <source>
        <dbReference type="Proteomes" id="UP000515160"/>
    </source>
</evidence>
<evidence type="ECO:0000256" key="8">
    <source>
        <dbReference type="ARBA" id="ARBA00044786"/>
    </source>
</evidence>
<dbReference type="AlphaFoldDB" id="A0A6P8WJC8"/>
<dbReference type="OrthoDB" id="16120at2759"/>
<keyword evidence="6 10" id="KW-0697">Rotamase</keyword>
<evidence type="ECO:0000256" key="6">
    <source>
        <dbReference type="ARBA" id="ARBA00023110"/>
    </source>
</evidence>
<evidence type="ECO:0000256" key="10">
    <source>
        <dbReference type="RuleBase" id="RU361210"/>
    </source>
</evidence>
<comment type="function">
    <text evidence="10">PPIases accelerate the folding of proteins. It catalyzes the cis-trans isomerization of proline imidic peptide bonds in oligopeptides.</text>
</comment>
<comment type="subcellular location">
    <subcellularLocation>
        <location evidence="2 10">Cytoplasm</location>
    </subcellularLocation>
</comment>
<evidence type="ECO:0000256" key="5">
    <source>
        <dbReference type="ARBA" id="ARBA00022490"/>
    </source>
</evidence>
<proteinExistence type="inferred from homology"/>
<dbReference type="InterPro" id="IPR004327">
    <property type="entry name" value="Phstyr_phstse_ac"/>
</dbReference>
<organism evidence="11 12">
    <name type="scientific">Drosophila albomicans</name>
    <name type="common">Fruit fly</name>
    <dbReference type="NCBI Taxonomy" id="7291"/>
    <lineage>
        <taxon>Eukaryota</taxon>
        <taxon>Metazoa</taxon>
        <taxon>Ecdysozoa</taxon>
        <taxon>Arthropoda</taxon>
        <taxon>Hexapoda</taxon>
        <taxon>Insecta</taxon>
        <taxon>Pterygota</taxon>
        <taxon>Neoptera</taxon>
        <taxon>Endopterygota</taxon>
        <taxon>Diptera</taxon>
        <taxon>Brachycera</taxon>
        <taxon>Muscomorpha</taxon>
        <taxon>Ephydroidea</taxon>
        <taxon>Drosophilidae</taxon>
        <taxon>Drosophila</taxon>
    </lineage>
</organism>
<name>A0A6P8WJC8_DROAB</name>
<keyword evidence="11" id="KW-1185">Reference proteome</keyword>
<dbReference type="GO" id="GO:0003755">
    <property type="term" value="F:peptidyl-prolyl cis-trans isomerase activity"/>
    <property type="evidence" value="ECO:0007669"/>
    <property type="project" value="UniProtKB-KW"/>
</dbReference>
<dbReference type="Proteomes" id="UP000515160">
    <property type="component" value="Chromosome X"/>
</dbReference>
<dbReference type="PANTHER" id="PTHR10012">
    <property type="entry name" value="SERINE/THREONINE-PROTEIN PHOSPHATASE 2A REGULATORY SUBUNIT B"/>
    <property type="match status" value="1"/>
</dbReference>
<comment type="catalytic activity">
    <reaction evidence="1 10">
        <text>[protein]-peptidylproline (omega=180) = [protein]-peptidylproline (omega=0)</text>
        <dbReference type="Rhea" id="RHEA:16237"/>
        <dbReference type="Rhea" id="RHEA-COMP:10747"/>
        <dbReference type="Rhea" id="RHEA-COMP:10748"/>
        <dbReference type="ChEBI" id="CHEBI:83833"/>
        <dbReference type="ChEBI" id="CHEBI:83834"/>
        <dbReference type="EC" id="5.2.1.8"/>
    </reaction>
</comment>
<dbReference type="GO" id="GO:0000159">
    <property type="term" value="C:protein phosphatase type 2A complex"/>
    <property type="evidence" value="ECO:0007669"/>
    <property type="project" value="TreeGrafter"/>
</dbReference>
<dbReference type="GO" id="GO:0005634">
    <property type="term" value="C:nucleus"/>
    <property type="evidence" value="ECO:0007669"/>
    <property type="project" value="TreeGrafter"/>
</dbReference>
<gene>
    <name evidence="12" type="primary">LOC117563526</name>
</gene>
<keyword evidence="7 10" id="KW-0413">Isomerase</keyword>
<dbReference type="SUPFAM" id="SSF140984">
    <property type="entry name" value="PTPA-like"/>
    <property type="match status" value="1"/>
</dbReference>
<sequence length="438" mass="49612">MAKKNAPTQVQYCEPQETKVARYFGKPSYGAVLRISKESDTVRWHSSVAYHELLGYIGRTSIAIQGVQQQSVRGDYPVSATMQRLCGIFDRLLEMTASQRGVDLGGIVSVGVKQPQQQTQYREIKRLTIVEAYRSWSRTMLRCIFGLVEQALPPQQCEHVAELGQYLANAFGNPTRLDYGTGHELSFLFFLCALFRIKVLLPADEPAAALLLFQRYLKCVRRLQSQYGLNAAGFEGAYSLDDYQFVPYLWGAAQLCYDPPFQPRQLLQPAVFEQWRNDYLLAGCVAFVAESKEGSFATHSCQLWSITTLSSWPKVYRGLHNMYLKEMLNQFRMLRHVCFGQLMSFDPAPASSQLTRPQLGYLSVQRQELLRLRLEGQEPLDQPKLEEREEETESTMEQLTHSALVTDVSDSNVSGASVSVCTITKRGRLVSRCHVSGR</sequence>
<protein>
    <recommendedName>
        <fullName evidence="8 10">Serine/threonine-protein phosphatase 2A activator</fullName>
        <ecNumber evidence="4 10">5.2.1.8</ecNumber>
    </recommendedName>
    <alternativeName>
        <fullName evidence="9 10">Phosphotyrosyl phosphatase activator</fullName>
    </alternativeName>
</protein>
<evidence type="ECO:0000256" key="3">
    <source>
        <dbReference type="ARBA" id="ARBA00011019"/>
    </source>
</evidence>
<evidence type="ECO:0000256" key="4">
    <source>
        <dbReference type="ARBA" id="ARBA00013194"/>
    </source>
</evidence>
<keyword evidence="5 10" id="KW-0963">Cytoplasm</keyword>
<dbReference type="EC" id="5.2.1.8" evidence="4 10"/>
<dbReference type="CDD" id="cd04087">
    <property type="entry name" value="PTPA"/>
    <property type="match status" value="1"/>
</dbReference>